<dbReference type="Proteomes" id="UP000682134">
    <property type="component" value="Unassembled WGS sequence"/>
</dbReference>
<dbReference type="PANTHER" id="PTHR30390">
    <property type="entry name" value="SEDOHEPTULOSE 7-PHOSPHATE ISOMERASE / DNAA INITIATOR-ASSOCIATING FACTOR FOR REPLICATION INITIATION"/>
    <property type="match status" value="1"/>
</dbReference>
<dbReference type="Gene3D" id="3.40.50.10490">
    <property type="entry name" value="Glucose-6-phosphate isomerase like protein, domain 1"/>
    <property type="match status" value="1"/>
</dbReference>
<dbReference type="InterPro" id="IPR035472">
    <property type="entry name" value="RpiR-like_SIS"/>
</dbReference>
<dbReference type="PANTHER" id="PTHR30390:SF7">
    <property type="entry name" value="PHOSPHOHEPTOSE ISOMERASE"/>
    <property type="match status" value="1"/>
</dbReference>
<dbReference type="InterPro" id="IPR050099">
    <property type="entry name" value="SIS_GmhA/DiaA_subfam"/>
</dbReference>
<dbReference type="Pfam" id="PF13580">
    <property type="entry name" value="SIS_2"/>
    <property type="match status" value="1"/>
</dbReference>
<evidence type="ECO:0000256" key="1">
    <source>
        <dbReference type="HAMAP-Rule" id="MF_01240"/>
    </source>
</evidence>
<dbReference type="RefSeq" id="WP_209404028.1">
    <property type="nucleotide sequence ID" value="NZ_JAGIYQ010000004.1"/>
</dbReference>
<evidence type="ECO:0000313" key="4">
    <source>
        <dbReference type="Proteomes" id="UP000682134"/>
    </source>
</evidence>
<dbReference type="GO" id="GO:1901135">
    <property type="term" value="P:carbohydrate derivative metabolic process"/>
    <property type="evidence" value="ECO:0007669"/>
    <property type="project" value="InterPro"/>
</dbReference>
<dbReference type="PROSITE" id="PS51464">
    <property type="entry name" value="SIS"/>
    <property type="match status" value="1"/>
</dbReference>
<protein>
    <recommendedName>
        <fullName evidence="1">UPF0309 protein J5Y03_07085</fullName>
    </recommendedName>
</protein>
<reference evidence="3" key="1">
    <citation type="submission" date="2021-04" db="EMBL/GenBank/DDBJ databases">
        <title>Genome seq and assembly of Bacillus sp.</title>
        <authorList>
            <person name="Chhetri G."/>
        </authorList>
    </citation>
    <scope>NUCLEOTIDE SEQUENCE</scope>
    <source>
        <strain evidence="3">RG28</strain>
    </source>
</reference>
<organism evidence="3 4">
    <name type="scientific">Gottfriedia endophytica</name>
    <dbReference type="NCBI Taxonomy" id="2820819"/>
    <lineage>
        <taxon>Bacteria</taxon>
        <taxon>Bacillati</taxon>
        <taxon>Bacillota</taxon>
        <taxon>Bacilli</taxon>
        <taxon>Bacillales</taxon>
        <taxon>Bacillaceae</taxon>
        <taxon>Gottfriedia</taxon>
    </lineage>
</organism>
<dbReference type="AlphaFoldDB" id="A0A940SGD7"/>
<keyword evidence="4" id="KW-1185">Reference proteome</keyword>
<name>A0A940SGD7_9BACI</name>
<dbReference type="EMBL" id="JAGIYQ010000004">
    <property type="protein sequence ID" value="MBP0724952.1"/>
    <property type="molecule type" value="Genomic_DNA"/>
</dbReference>
<dbReference type="InterPro" id="IPR001347">
    <property type="entry name" value="SIS_dom"/>
</dbReference>
<dbReference type="HAMAP" id="MF_01240">
    <property type="entry name" value="UPF0309"/>
    <property type="match status" value="1"/>
</dbReference>
<dbReference type="InterPro" id="IPR022951">
    <property type="entry name" value="UPF0309"/>
</dbReference>
<comment type="caution">
    <text evidence="3">The sequence shown here is derived from an EMBL/GenBank/DDBJ whole genome shotgun (WGS) entry which is preliminary data.</text>
</comment>
<evidence type="ECO:0000313" key="3">
    <source>
        <dbReference type="EMBL" id="MBP0724952.1"/>
    </source>
</evidence>
<feature type="domain" description="SIS" evidence="2">
    <location>
        <begin position="31"/>
        <end position="211"/>
    </location>
</feature>
<dbReference type="GO" id="GO:0097367">
    <property type="term" value="F:carbohydrate derivative binding"/>
    <property type="evidence" value="ECO:0007669"/>
    <property type="project" value="InterPro"/>
</dbReference>
<gene>
    <name evidence="3" type="ORF">J5Y03_07085</name>
</gene>
<dbReference type="NCBIfam" id="NF002805">
    <property type="entry name" value="PRK02947.1"/>
    <property type="match status" value="1"/>
</dbReference>
<accession>A0A940SGD7</accession>
<dbReference type="InterPro" id="IPR046348">
    <property type="entry name" value="SIS_dom_sf"/>
</dbReference>
<sequence length="245" mass="27268">MYSLYFQKLKDLFDIIEKNEASHISLAAEKVAHCIRQDGIIHVFGCGHSHMLGEELFYRAGGLVPIHPIFFEDLMLHKGALRSSQLEKQNDFAHVVMENVQIKPNDILLVVSTSGRNPVPIDVAEIAKERGAYVIAITSVVYRESVTSRHKQGKFLADVADLVIDNHIAVGDALMEHPDSPVSFGSGSTIVGMMIVNGMMVEATNMMIEHNFIPPIFRSSNAYDGEGHNSQLINKYKKRIPLLDN</sequence>
<evidence type="ECO:0000259" key="2">
    <source>
        <dbReference type="PROSITE" id="PS51464"/>
    </source>
</evidence>
<comment type="similarity">
    <text evidence="1">Belongs to the UPF0309 family.</text>
</comment>
<dbReference type="SUPFAM" id="SSF53697">
    <property type="entry name" value="SIS domain"/>
    <property type="match status" value="1"/>
</dbReference>
<dbReference type="CDD" id="cd05013">
    <property type="entry name" value="SIS_RpiR"/>
    <property type="match status" value="1"/>
</dbReference>
<proteinExistence type="inferred from homology"/>